<feature type="domain" description="Helicase C-terminal" evidence="7">
    <location>
        <begin position="203"/>
        <end position="373"/>
    </location>
</feature>
<evidence type="ECO:0000313" key="9">
    <source>
        <dbReference type="Proteomes" id="UP000830055"/>
    </source>
</evidence>
<dbReference type="InterPro" id="IPR007502">
    <property type="entry name" value="Helicase-assoc_dom"/>
</dbReference>
<dbReference type="Pfam" id="PF11898">
    <property type="entry name" value="DUF3418"/>
    <property type="match status" value="1"/>
</dbReference>
<evidence type="ECO:0000256" key="2">
    <source>
        <dbReference type="ARBA" id="ARBA00022801"/>
    </source>
</evidence>
<organism evidence="8 9">
    <name type="scientific">Desulfofustis limnaeus</name>
    <dbReference type="NCBI Taxonomy" id="2740163"/>
    <lineage>
        <taxon>Bacteria</taxon>
        <taxon>Pseudomonadati</taxon>
        <taxon>Thermodesulfobacteriota</taxon>
        <taxon>Desulfobulbia</taxon>
        <taxon>Desulfobulbales</taxon>
        <taxon>Desulfocapsaceae</taxon>
        <taxon>Desulfofustis</taxon>
    </lineage>
</organism>
<dbReference type="SUPFAM" id="SSF52540">
    <property type="entry name" value="P-loop containing nucleoside triphosphate hydrolases"/>
    <property type="match status" value="1"/>
</dbReference>
<dbReference type="Pfam" id="PF21010">
    <property type="entry name" value="HA2_C"/>
    <property type="match status" value="1"/>
</dbReference>
<keyword evidence="4" id="KW-0067">ATP-binding</keyword>
<dbReference type="InterPro" id="IPR014001">
    <property type="entry name" value="Helicase_ATP-bd"/>
</dbReference>
<dbReference type="InterPro" id="IPR011709">
    <property type="entry name" value="DEAD-box_helicase_OB_fold"/>
</dbReference>
<dbReference type="Gene3D" id="1.20.120.1080">
    <property type="match status" value="1"/>
</dbReference>
<dbReference type="CDD" id="cd18791">
    <property type="entry name" value="SF2_C_RHA"/>
    <property type="match status" value="1"/>
</dbReference>
<dbReference type="PANTHER" id="PTHR18934:SF99">
    <property type="entry name" value="ATP-DEPENDENT RNA HELICASE DHX37-RELATED"/>
    <property type="match status" value="1"/>
</dbReference>
<dbReference type="Pfam" id="PF07717">
    <property type="entry name" value="OB_NTP_bind"/>
    <property type="match status" value="1"/>
</dbReference>
<dbReference type="PANTHER" id="PTHR18934">
    <property type="entry name" value="ATP-DEPENDENT RNA HELICASE"/>
    <property type="match status" value="1"/>
</dbReference>
<keyword evidence="2" id="KW-0378">Hydrolase</keyword>
<dbReference type="InterPro" id="IPR048333">
    <property type="entry name" value="HA2_WH"/>
</dbReference>
<dbReference type="Pfam" id="PF00270">
    <property type="entry name" value="DEAD"/>
    <property type="match status" value="1"/>
</dbReference>
<keyword evidence="9" id="KW-1185">Reference proteome</keyword>
<dbReference type="PROSITE" id="PS51192">
    <property type="entry name" value="HELICASE_ATP_BIND_1"/>
    <property type="match status" value="1"/>
</dbReference>
<dbReference type="SMART" id="SM00382">
    <property type="entry name" value="AAA"/>
    <property type="match status" value="1"/>
</dbReference>
<dbReference type="Pfam" id="PF00271">
    <property type="entry name" value="Helicase_C"/>
    <property type="match status" value="1"/>
</dbReference>
<evidence type="ECO:0000259" key="7">
    <source>
        <dbReference type="PROSITE" id="PS51194"/>
    </source>
</evidence>
<feature type="domain" description="Helicase ATP-binding" evidence="6">
    <location>
        <begin position="19"/>
        <end position="181"/>
    </location>
</feature>
<accession>A0ABN6M6Q0</accession>
<dbReference type="NCBIfam" id="TIGR01967">
    <property type="entry name" value="DEAH_box_HrpA"/>
    <property type="match status" value="1"/>
</dbReference>
<feature type="region of interest" description="Disordered" evidence="5">
    <location>
        <begin position="907"/>
        <end position="935"/>
    </location>
</feature>
<name>A0ABN6M6Q0_9BACT</name>
<feature type="compositionally biased region" description="Basic and acidic residues" evidence="5">
    <location>
        <begin position="922"/>
        <end position="935"/>
    </location>
</feature>
<dbReference type="InterPro" id="IPR003593">
    <property type="entry name" value="AAA+_ATPase"/>
</dbReference>
<dbReference type="SMART" id="SM00487">
    <property type="entry name" value="DEXDc"/>
    <property type="match status" value="1"/>
</dbReference>
<dbReference type="InterPro" id="IPR010222">
    <property type="entry name" value="RNA_helicase_HrpA"/>
</dbReference>
<dbReference type="SMART" id="SM00847">
    <property type="entry name" value="HA2"/>
    <property type="match status" value="1"/>
</dbReference>
<evidence type="ECO:0000256" key="1">
    <source>
        <dbReference type="ARBA" id="ARBA00022741"/>
    </source>
</evidence>
<reference evidence="8 9" key="1">
    <citation type="submission" date="2022-01" db="EMBL/GenBank/DDBJ databases">
        <title>Desulfofustis limnae sp. nov., a novel mesophilic sulfate-reducing bacterium isolated from marsh soil.</title>
        <authorList>
            <person name="Watanabe M."/>
            <person name="Takahashi A."/>
            <person name="Kojima H."/>
            <person name="Fukui M."/>
        </authorList>
    </citation>
    <scope>NUCLEOTIDE SEQUENCE [LARGE SCALE GENOMIC DNA]</scope>
    <source>
        <strain evidence="8 9">PPLL</strain>
    </source>
</reference>
<proteinExistence type="predicted"/>
<gene>
    <name evidence="8" type="ORF">DPPLL_14720</name>
</gene>
<dbReference type="EMBL" id="AP025516">
    <property type="protein sequence ID" value="BDD87107.1"/>
    <property type="molecule type" value="Genomic_DNA"/>
</dbReference>
<sequence length="1255" mass="142558">MEFSYPADLPIAPFLPEIGALLAEHQVVVIAGETGSGKTTQLPKLCYQLAPDHPGMVGCTQPRRIAATTVAQRVREELAGHGYLVGCKIRFHDQTSRQTRIKFMTDGVLLAETRRDPFLHRYRVIIVDEAHERNLNIDFLLGYLRRLLKKRRDLQVVITSATIDTEAFAAHFDNAPVLRVDGKIHPVEIVYLPPEREEEEASYVDQCVAAVDTICSSYPPGDMLVFLPTERDIRTCCETLRGRLPQRAVLPLFGRLQASDQQRIFKPHHQPKIVVASNVAETSLTVPGIRYVVDSGLARISTYNARSRTVNLPVTAISQANCDQRAGRCGRTGPGVCFRLFSEDDYRNRPAFAVPEIQRSNLAEVILQMIALKLGDPVAFPFLDPPKPLAIREGYRMLRELGAIDDGGRLTEYGSIMAQLPIDPVISRIIIEAEKNNCLTETVIIAAALALQDPRVRPADKEQAADQAHAAFADPRSDFIMLLTIWRRCFAEMGSFSWSALKRFCSRHYLSFQRMREWIDLHEQLTRLLQTHHRFRFNTSEASYEALHRSVLAGLFRQCARKKSGTVFHGIGNREIVLFPGSCAQRANADWIMAGSVIETSRLFALTVAAIEPEWIEAAAREFCSYSWTNPRWQKRSGQVIGDETVSLYGLTLISGRQVNFGSRDPKNQREARHIFIEHALVAGQISGSYPFLTRNRALLQQWREAEAKLRKRDVVIDDTVVHDFYDDRLPPQVYDRRSLLKALKQGSQDHLLMTQQDILLRTPHERDLLDYPQKLRHGSLELPLTYHFEPGSAHDGVTVLVPQEVLDALKPELFDWLVPGLLTEKTTFLIKGLPKRLRKQLIPINEAVDRLLDSMEIGNGNYLRALAAAITKHYRVSVTPEDWPTDLPEHLRMRFCVVDPAGREMRSGRDLRSLQQQGRHGAPDRPPAKLSARDQEAVERLRHQRFTTWDFATIRPRLDLVDEQGRTVGGLYGALDILPDDQGVRVVYRPDPTDARRTNRDGAHRLLQLAFREQDRDVRRYLKTTLTGPSTGWLAEIHGSSTGARHAIQRFVMHLLAPEKYDILTDRPAFDQTVKRLATLGYFASARRIIDLIMTLVRLRREITTHIATEEQAYPRSAGDFALLHSHLQLILPERFLDFFTEPELGDAERFLKGLLIRVERARHNLVKDREKQQKFTPYLERGHALRAALDSAEPACHQLYRDYCRLVLEYGLTLFSPEIRSKTKVSEKILRQSWQELTAQGAGLEPAAPGNQP</sequence>
<dbReference type="Pfam" id="PF04408">
    <property type="entry name" value="WHD_HA2"/>
    <property type="match status" value="1"/>
</dbReference>
<dbReference type="Gene3D" id="3.40.50.300">
    <property type="entry name" value="P-loop containing nucleotide triphosphate hydrolases"/>
    <property type="match status" value="2"/>
</dbReference>
<dbReference type="InterPro" id="IPR001650">
    <property type="entry name" value="Helicase_C-like"/>
</dbReference>
<keyword evidence="3 8" id="KW-0347">Helicase</keyword>
<evidence type="ECO:0000313" key="8">
    <source>
        <dbReference type="EMBL" id="BDD87107.1"/>
    </source>
</evidence>
<dbReference type="InterPro" id="IPR024590">
    <property type="entry name" value="HrpA_C"/>
</dbReference>
<evidence type="ECO:0000256" key="3">
    <source>
        <dbReference type="ARBA" id="ARBA00022806"/>
    </source>
</evidence>
<keyword evidence="1" id="KW-0547">Nucleotide-binding</keyword>
<dbReference type="Proteomes" id="UP000830055">
    <property type="component" value="Chromosome"/>
</dbReference>
<dbReference type="PROSITE" id="PS51194">
    <property type="entry name" value="HELICASE_CTER"/>
    <property type="match status" value="1"/>
</dbReference>
<dbReference type="SMART" id="SM00490">
    <property type="entry name" value="HELICc"/>
    <property type="match status" value="1"/>
</dbReference>
<evidence type="ECO:0000256" key="5">
    <source>
        <dbReference type="SAM" id="MobiDB-lite"/>
    </source>
</evidence>
<protein>
    <submittedName>
        <fullName evidence="8">ATP-dependent helicase</fullName>
    </submittedName>
</protein>
<dbReference type="GO" id="GO:0004386">
    <property type="term" value="F:helicase activity"/>
    <property type="evidence" value="ECO:0007669"/>
    <property type="project" value="UniProtKB-KW"/>
</dbReference>
<evidence type="ECO:0000259" key="6">
    <source>
        <dbReference type="PROSITE" id="PS51192"/>
    </source>
</evidence>
<dbReference type="InterPro" id="IPR011545">
    <property type="entry name" value="DEAD/DEAH_box_helicase_dom"/>
</dbReference>
<dbReference type="InterPro" id="IPR027417">
    <property type="entry name" value="P-loop_NTPase"/>
</dbReference>
<dbReference type="RefSeq" id="WP_284154149.1">
    <property type="nucleotide sequence ID" value="NZ_AP025516.1"/>
</dbReference>
<evidence type="ECO:0000256" key="4">
    <source>
        <dbReference type="ARBA" id="ARBA00022840"/>
    </source>
</evidence>